<dbReference type="InterPro" id="IPR002781">
    <property type="entry name" value="TM_pro_TauE-like"/>
</dbReference>
<feature type="transmembrane region" description="Helical" evidence="6">
    <location>
        <begin position="72"/>
        <end position="93"/>
    </location>
</feature>
<dbReference type="AlphaFoldDB" id="A0A173LRP0"/>
<accession>A0A173LRP0</accession>
<dbReference type="EMBL" id="CP015961">
    <property type="protein sequence ID" value="ANI93910.1"/>
    <property type="molecule type" value="Genomic_DNA"/>
</dbReference>
<dbReference type="KEGG" id="dtm:BJL86_3151"/>
<reference evidence="8 9" key="1">
    <citation type="submission" date="2016-06" db="EMBL/GenBank/DDBJ databases">
        <title>Complete genome sequence of a saline-alkali tolerant type strain Dietzia timorensis ID05-A0528T.</title>
        <authorList>
            <person name="Wu X."/>
        </authorList>
    </citation>
    <scope>NUCLEOTIDE SEQUENCE [LARGE SCALE GENOMIC DNA]</scope>
    <source>
        <strain evidence="8 9">ID05-A0528</strain>
    </source>
</reference>
<keyword evidence="3 6" id="KW-0812">Transmembrane</keyword>
<keyword evidence="5 6" id="KW-0472">Membrane</keyword>
<evidence type="ECO:0000313" key="8">
    <source>
        <dbReference type="EMBL" id="ANI93910.1"/>
    </source>
</evidence>
<comment type="subcellular location">
    <subcellularLocation>
        <location evidence="6">Cell membrane</location>
        <topology evidence="6">Multi-pass membrane protein</topology>
    </subcellularLocation>
    <subcellularLocation>
        <location evidence="1">Membrane</location>
        <topology evidence="1">Multi-pass membrane protein</topology>
    </subcellularLocation>
</comment>
<keyword evidence="9" id="KW-1185">Reference proteome</keyword>
<evidence type="ECO:0000256" key="5">
    <source>
        <dbReference type="ARBA" id="ARBA00023136"/>
    </source>
</evidence>
<evidence type="ECO:0000256" key="4">
    <source>
        <dbReference type="ARBA" id="ARBA00022989"/>
    </source>
</evidence>
<feature type="region of interest" description="Disordered" evidence="7">
    <location>
        <begin position="288"/>
        <end position="317"/>
    </location>
</feature>
<feature type="transmembrane region" description="Helical" evidence="6">
    <location>
        <begin position="260"/>
        <end position="284"/>
    </location>
</feature>
<dbReference type="GO" id="GO:0005886">
    <property type="term" value="C:plasma membrane"/>
    <property type="evidence" value="ECO:0007669"/>
    <property type="project" value="UniProtKB-SubCell"/>
</dbReference>
<evidence type="ECO:0000256" key="6">
    <source>
        <dbReference type="RuleBase" id="RU363041"/>
    </source>
</evidence>
<feature type="compositionally biased region" description="Low complexity" evidence="7">
    <location>
        <begin position="292"/>
        <end position="307"/>
    </location>
</feature>
<dbReference type="InterPro" id="IPR051598">
    <property type="entry name" value="TSUP/Inactive_protease-like"/>
</dbReference>
<dbReference type="Pfam" id="PF01925">
    <property type="entry name" value="TauE"/>
    <property type="match status" value="1"/>
</dbReference>
<evidence type="ECO:0000256" key="1">
    <source>
        <dbReference type="ARBA" id="ARBA00004141"/>
    </source>
</evidence>
<feature type="transmembrane region" description="Helical" evidence="6">
    <location>
        <begin position="208"/>
        <end position="229"/>
    </location>
</feature>
<dbReference type="RefSeq" id="WP_067478841.1">
    <property type="nucleotide sequence ID" value="NZ_CP015961.1"/>
</dbReference>
<feature type="transmembrane region" description="Helical" evidence="6">
    <location>
        <begin position="99"/>
        <end position="116"/>
    </location>
</feature>
<evidence type="ECO:0000256" key="7">
    <source>
        <dbReference type="SAM" id="MobiDB-lite"/>
    </source>
</evidence>
<keyword evidence="6" id="KW-1003">Cell membrane</keyword>
<organism evidence="8 9">
    <name type="scientific">Dietzia timorensis</name>
    <dbReference type="NCBI Taxonomy" id="499555"/>
    <lineage>
        <taxon>Bacteria</taxon>
        <taxon>Bacillati</taxon>
        <taxon>Actinomycetota</taxon>
        <taxon>Actinomycetes</taxon>
        <taxon>Mycobacteriales</taxon>
        <taxon>Dietziaceae</taxon>
        <taxon>Dietzia</taxon>
    </lineage>
</organism>
<evidence type="ECO:0000256" key="3">
    <source>
        <dbReference type="ARBA" id="ARBA00022692"/>
    </source>
</evidence>
<proteinExistence type="inferred from homology"/>
<comment type="similarity">
    <text evidence="2 6">Belongs to the 4-toluene sulfonate uptake permease (TSUP) (TC 2.A.102) family.</text>
</comment>
<protein>
    <recommendedName>
        <fullName evidence="6">Probable membrane transporter protein</fullName>
    </recommendedName>
</protein>
<keyword evidence="4 6" id="KW-1133">Transmembrane helix</keyword>
<dbReference type="STRING" id="499555.BJL86_3151"/>
<gene>
    <name evidence="8" type="ORF">BJL86_3151</name>
</gene>
<dbReference type="OrthoDB" id="45564at2"/>
<dbReference type="PANTHER" id="PTHR43701:SF12">
    <property type="entry name" value="MEMBRANE TRANSPORTER PROTEIN YTNM-RELATED"/>
    <property type="match status" value="1"/>
</dbReference>
<feature type="transmembrane region" description="Helical" evidence="6">
    <location>
        <begin position="236"/>
        <end position="254"/>
    </location>
</feature>
<feature type="transmembrane region" description="Helical" evidence="6">
    <location>
        <begin position="29"/>
        <end position="51"/>
    </location>
</feature>
<sequence length="317" mass="32224">MRTLIVFILVGLGAQLVDGALGMAFGVTATTLLLFSGIAAAQASFAVHLAEVGTTLASGLSHWKFQNVDWKIVVRLGVPGAIGAFAGATFLSRLSTESATPWTTAILLVIGVYLLIRFGFGLGKAPALALDQEQRQKTGFLVPLGVVGGFVDASGGGGWGPITTSTLLSSGKTTPRRVIGSVSASEFLVSLAASIGFLLGLSDQLAEMGWIVLGLLAGGVLAAPIAAWLVTRISPIVLGTFVGGLLVITNLFKFSDIFEVHGAIVGIVLAAVAVLTVVLGVGAWRRTRADGKGSSADAGGSGVADASTIPEPALTEK</sequence>
<dbReference type="Proteomes" id="UP000186104">
    <property type="component" value="Chromosome"/>
</dbReference>
<evidence type="ECO:0000256" key="2">
    <source>
        <dbReference type="ARBA" id="ARBA00009142"/>
    </source>
</evidence>
<evidence type="ECO:0000313" key="9">
    <source>
        <dbReference type="Proteomes" id="UP000186104"/>
    </source>
</evidence>
<name>A0A173LRP0_9ACTN</name>
<dbReference type="PANTHER" id="PTHR43701">
    <property type="entry name" value="MEMBRANE TRANSPORTER PROTEIN MJ0441-RELATED"/>
    <property type="match status" value="1"/>
</dbReference>